<keyword evidence="2 5" id="KW-0812">Transmembrane</keyword>
<organism evidence="6 7">
    <name type="scientific">Actinomadura adrarensis</name>
    <dbReference type="NCBI Taxonomy" id="1819600"/>
    <lineage>
        <taxon>Bacteria</taxon>
        <taxon>Bacillati</taxon>
        <taxon>Actinomycetota</taxon>
        <taxon>Actinomycetes</taxon>
        <taxon>Streptosporangiales</taxon>
        <taxon>Thermomonosporaceae</taxon>
        <taxon>Actinomadura</taxon>
    </lineage>
</organism>
<accession>A0ABW3CQ22</accession>
<proteinExistence type="inferred from homology"/>
<keyword evidence="4 5" id="KW-0472">Membrane</keyword>
<feature type="transmembrane region" description="Helical" evidence="5">
    <location>
        <begin position="75"/>
        <end position="93"/>
    </location>
</feature>
<evidence type="ECO:0000256" key="2">
    <source>
        <dbReference type="ARBA" id="ARBA00022692"/>
    </source>
</evidence>
<evidence type="ECO:0000313" key="6">
    <source>
        <dbReference type="EMBL" id="MFD0856360.1"/>
    </source>
</evidence>
<name>A0ABW3CQ22_9ACTN</name>
<evidence type="ECO:0000256" key="3">
    <source>
        <dbReference type="ARBA" id="ARBA00022989"/>
    </source>
</evidence>
<evidence type="ECO:0000256" key="5">
    <source>
        <dbReference type="RuleBase" id="RU363041"/>
    </source>
</evidence>
<keyword evidence="5" id="KW-1003">Cell membrane</keyword>
<keyword evidence="7" id="KW-1185">Reference proteome</keyword>
<keyword evidence="3 5" id="KW-1133">Transmembrane helix</keyword>
<evidence type="ECO:0000256" key="1">
    <source>
        <dbReference type="ARBA" id="ARBA00004141"/>
    </source>
</evidence>
<dbReference type="Proteomes" id="UP001597083">
    <property type="component" value="Unassembled WGS sequence"/>
</dbReference>
<comment type="subcellular location">
    <subcellularLocation>
        <location evidence="5">Cell membrane</location>
        <topology evidence="5">Multi-pass membrane protein</topology>
    </subcellularLocation>
    <subcellularLocation>
        <location evidence="1">Membrane</location>
        <topology evidence="1">Multi-pass membrane protein</topology>
    </subcellularLocation>
</comment>
<dbReference type="Pfam" id="PF01925">
    <property type="entry name" value="TauE"/>
    <property type="match status" value="1"/>
</dbReference>
<comment type="similarity">
    <text evidence="5">Belongs to the 4-toluene sulfonate uptake permease (TSUP) (TC 2.A.102) family.</text>
</comment>
<comment type="caution">
    <text evidence="6">The sequence shown here is derived from an EMBL/GenBank/DDBJ whole genome shotgun (WGS) entry which is preliminary data.</text>
</comment>
<evidence type="ECO:0000313" key="7">
    <source>
        <dbReference type="Proteomes" id="UP001597083"/>
    </source>
</evidence>
<feature type="transmembrane region" description="Helical" evidence="5">
    <location>
        <begin position="44"/>
        <end position="63"/>
    </location>
</feature>
<evidence type="ECO:0000256" key="4">
    <source>
        <dbReference type="ARBA" id="ARBA00023136"/>
    </source>
</evidence>
<feature type="transmembrane region" description="Helical" evidence="5">
    <location>
        <begin position="12"/>
        <end position="32"/>
    </location>
</feature>
<protein>
    <recommendedName>
        <fullName evidence="5">Probable membrane transporter protein</fullName>
    </recommendedName>
</protein>
<dbReference type="InterPro" id="IPR002781">
    <property type="entry name" value="TM_pro_TauE-like"/>
</dbReference>
<feature type="non-terminal residue" evidence="6">
    <location>
        <position position="1"/>
    </location>
</feature>
<reference evidence="7" key="1">
    <citation type="journal article" date="2019" name="Int. J. Syst. Evol. Microbiol.">
        <title>The Global Catalogue of Microorganisms (GCM) 10K type strain sequencing project: providing services to taxonomists for standard genome sequencing and annotation.</title>
        <authorList>
            <consortium name="The Broad Institute Genomics Platform"/>
            <consortium name="The Broad Institute Genome Sequencing Center for Infectious Disease"/>
            <person name="Wu L."/>
            <person name="Ma J."/>
        </authorList>
    </citation>
    <scope>NUCLEOTIDE SEQUENCE [LARGE SCALE GENOMIC DNA]</scope>
    <source>
        <strain evidence="7">JCM 31696</strain>
    </source>
</reference>
<sequence>IPALVLGLGLPMQVAVGSSLVIVVVNAIGGLAAHAPHLTDLDPAVITAFTLTAMTGSLAATRLSRHLNPDRLRRAFAYLVFAVAAYVSVQALVS</sequence>
<gene>
    <name evidence="6" type="ORF">ACFQ07_29235</name>
</gene>
<dbReference type="EMBL" id="JBHTIR010004081">
    <property type="protein sequence ID" value="MFD0856360.1"/>
    <property type="molecule type" value="Genomic_DNA"/>
</dbReference>